<dbReference type="AlphaFoldDB" id="A0A382S7F8"/>
<evidence type="ECO:0000256" key="1">
    <source>
        <dbReference type="ARBA" id="ARBA00022741"/>
    </source>
</evidence>
<dbReference type="Pfam" id="PF01230">
    <property type="entry name" value="HIT"/>
    <property type="match status" value="1"/>
</dbReference>
<name>A0A382S7F8_9ZZZZ</name>
<dbReference type="PANTHER" id="PTHR42997:SF1">
    <property type="entry name" value="AP-4-A PHOSPHORYLASE"/>
    <property type="match status" value="1"/>
</dbReference>
<dbReference type="InterPro" id="IPR011146">
    <property type="entry name" value="HIT-like"/>
</dbReference>
<feature type="domain" description="HIT" evidence="2">
    <location>
        <begin position="25"/>
        <end position="134"/>
    </location>
</feature>
<dbReference type="PROSITE" id="PS51084">
    <property type="entry name" value="HIT_2"/>
    <property type="match status" value="1"/>
</dbReference>
<proteinExistence type="predicted"/>
<reference evidence="3" key="1">
    <citation type="submission" date="2018-05" db="EMBL/GenBank/DDBJ databases">
        <authorList>
            <person name="Lanie J.A."/>
            <person name="Ng W.-L."/>
            <person name="Kazmierczak K.M."/>
            <person name="Andrzejewski T.M."/>
            <person name="Davidsen T.M."/>
            <person name="Wayne K.J."/>
            <person name="Tettelin H."/>
            <person name="Glass J.I."/>
            <person name="Rusch D."/>
            <person name="Podicherti R."/>
            <person name="Tsui H.-C.T."/>
            <person name="Winkler M.E."/>
        </authorList>
    </citation>
    <scope>NUCLEOTIDE SEQUENCE</scope>
</reference>
<dbReference type="PANTHER" id="PTHR42997">
    <property type="entry name" value="HIT FAMILY HYDROLASE"/>
    <property type="match status" value="1"/>
</dbReference>
<dbReference type="InterPro" id="IPR052908">
    <property type="entry name" value="AP-4-A_phosphorylase"/>
</dbReference>
<feature type="non-terminal residue" evidence="3">
    <location>
        <position position="1"/>
    </location>
</feature>
<evidence type="ECO:0000259" key="2">
    <source>
        <dbReference type="PROSITE" id="PS51084"/>
    </source>
</evidence>
<gene>
    <name evidence="3" type="ORF">METZ01_LOCUS358356</name>
</gene>
<organism evidence="3">
    <name type="scientific">marine metagenome</name>
    <dbReference type="NCBI Taxonomy" id="408172"/>
    <lineage>
        <taxon>unclassified sequences</taxon>
        <taxon>metagenomes</taxon>
        <taxon>ecological metagenomes</taxon>
    </lineage>
</organism>
<dbReference type="EMBL" id="UINC01126792">
    <property type="protein sequence ID" value="SVD05502.1"/>
    <property type="molecule type" value="Genomic_DNA"/>
</dbReference>
<dbReference type="CDD" id="cd01275">
    <property type="entry name" value="FHIT"/>
    <property type="match status" value="1"/>
</dbReference>
<dbReference type="GO" id="GO:0003824">
    <property type="term" value="F:catalytic activity"/>
    <property type="evidence" value="ECO:0007669"/>
    <property type="project" value="InterPro"/>
</dbReference>
<feature type="non-terminal residue" evidence="3">
    <location>
        <position position="150"/>
    </location>
</feature>
<dbReference type="InterPro" id="IPR039383">
    <property type="entry name" value="FHIT"/>
</dbReference>
<evidence type="ECO:0000313" key="3">
    <source>
        <dbReference type="EMBL" id="SVD05502.1"/>
    </source>
</evidence>
<dbReference type="Gene3D" id="3.30.428.10">
    <property type="entry name" value="HIT-like"/>
    <property type="match status" value="1"/>
</dbReference>
<dbReference type="GO" id="GO:0000166">
    <property type="term" value="F:nucleotide binding"/>
    <property type="evidence" value="ECO:0007669"/>
    <property type="project" value="UniProtKB-KW"/>
</dbReference>
<sequence>MERLWTPWRLEYVTGAASNEAAERVFCEACGEDASAPLLLYRGACVFVILNKYPYNNGHLMVVPFRHIGRMADANSEELGELIRLVRISEMVLTEAYQAHGINVGMNLGRSAGAGVPGHMHVHLVPRWQGDTNFMSVVGNTRVVPEEPAD</sequence>
<keyword evidence="1" id="KW-0547">Nucleotide-binding</keyword>
<protein>
    <recommendedName>
        <fullName evidence="2">HIT domain-containing protein</fullName>
    </recommendedName>
</protein>
<dbReference type="SUPFAM" id="SSF54197">
    <property type="entry name" value="HIT-like"/>
    <property type="match status" value="1"/>
</dbReference>
<dbReference type="InterPro" id="IPR036265">
    <property type="entry name" value="HIT-like_sf"/>
</dbReference>
<accession>A0A382S7F8</accession>